<dbReference type="EMBL" id="JAAZON010000469">
    <property type="protein sequence ID" value="NMC63553.1"/>
    <property type="molecule type" value="Genomic_DNA"/>
</dbReference>
<reference evidence="2 3" key="1">
    <citation type="journal article" date="2020" name="Biotechnol. Biofuels">
        <title>New insights from the biogas microbiome by comprehensive genome-resolved metagenomics of nearly 1600 species originating from multiple anaerobic digesters.</title>
        <authorList>
            <person name="Campanaro S."/>
            <person name="Treu L."/>
            <person name="Rodriguez-R L.M."/>
            <person name="Kovalovszki A."/>
            <person name="Ziels R.M."/>
            <person name="Maus I."/>
            <person name="Zhu X."/>
            <person name="Kougias P.G."/>
            <person name="Basile A."/>
            <person name="Luo G."/>
            <person name="Schluter A."/>
            <person name="Konstantinidis K.T."/>
            <person name="Angelidaki I."/>
        </authorList>
    </citation>
    <scope>NUCLEOTIDE SEQUENCE [LARGE SCALE GENOMIC DNA]</scope>
    <source>
        <strain evidence="2">AS27yjCOA_65</strain>
    </source>
</reference>
<protein>
    <recommendedName>
        <fullName evidence="4">ABC transporter permease</fullName>
    </recommendedName>
</protein>
<feature type="non-terminal residue" evidence="2">
    <location>
        <position position="1"/>
    </location>
</feature>
<dbReference type="AlphaFoldDB" id="A0A7X9IJX8"/>
<name>A0A7X9IJX8_9DELT</name>
<gene>
    <name evidence="2" type="ORF">GYA55_10360</name>
</gene>
<evidence type="ECO:0000313" key="2">
    <source>
        <dbReference type="EMBL" id="NMC63553.1"/>
    </source>
</evidence>
<feature type="transmembrane region" description="Helical" evidence="1">
    <location>
        <begin position="33"/>
        <end position="55"/>
    </location>
</feature>
<evidence type="ECO:0000313" key="3">
    <source>
        <dbReference type="Proteomes" id="UP000524246"/>
    </source>
</evidence>
<evidence type="ECO:0008006" key="4">
    <source>
        <dbReference type="Google" id="ProtNLM"/>
    </source>
</evidence>
<comment type="caution">
    <text evidence="2">The sequence shown here is derived from an EMBL/GenBank/DDBJ whole genome shotgun (WGS) entry which is preliminary data.</text>
</comment>
<keyword evidence="1" id="KW-1133">Transmembrane helix</keyword>
<evidence type="ECO:0000256" key="1">
    <source>
        <dbReference type="SAM" id="Phobius"/>
    </source>
</evidence>
<organism evidence="2 3">
    <name type="scientific">SAR324 cluster bacterium</name>
    <dbReference type="NCBI Taxonomy" id="2024889"/>
    <lineage>
        <taxon>Bacteria</taxon>
        <taxon>Deltaproteobacteria</taxon>
        <taxon>SAR324 cluster</taxon>
    </lineage>
</organism>
<keyword evidence="1" id="KW-0812">Transmembrane</keyword>
<accession>A0A7X9IJX8</accession>
<sequence>FLELGWELQQISRAVYSLSPFAHVPRVLVGQGLAWPLFGWVAIAAALVTAGLLGLHRRDIRW</sequence>
<dbReference type="Proteomes" id="UP000524246">
    <property type="component" value="Unassembled WGS sequence"/>
</dbReference>
<proteinExistence type="predicted"/>
<keyword evidence="1" id="KW-0472">Membrane</keyword>